<protein>
    <submittedName>
        <fullName evidence="4">Thioesterase</fullName>
    </submittedName>
</protein>
<evidence type="ECO:0000259" key="3">
    <source>
        <dbReference type="SMART" id="SM00824"/>
    </source>
</evidence>
<evidence type="ECO:0000256" key="1">
    <source>
        <dbReference type="ARBA" id="ARBA00007169"/>
    </source>
</evidence>
<dbReference type="GO" id="GO:0008610">
    <property type="term" value="P:lipid biosynthetic process"/>
    <property type="evidence" value="ECO:0007669"/>
    <property type="project" value="TreeGrafter"/>
</dbReference>
<keyword evidence="2" id="KW-0378">Hydrolase</keyword>
<dbReference type="PANTHER" id="PTHR11487">
    <property type="entry name" value="THIOESTERASE"/>
    <property type="match status" value="1"/>
</dbReference>
<name>A0A926LAM7_9ACTN</name>
<evidence type="ECO:0000313" key="5">
    <source>
        <dbReference type="Proteomes" id="UP000621210"/>
    </source>
</evidence>
<dbReference type="AlphaFoldDB" id="A0A926LAM7"/>
<comment type="caution">
    <text evidence="4">The sequence shown here is derived from an EMBL/GenBank/DDBJ whole genome shotgun (WGS) entry which is preliminary data.</text>
</comment>
<accession>A0A926LAM7</accession>
<dbReference type="RefSeq" id="WP_188185016.1">
    <property type="nucleotide sequence ID" value="NZ_JACVQF010000230.1"/>
</dbReference>
<dbReference type="Proteomes" id="UP000621210">
    <property type="component" value="Unassembled WGS sequence"/>
</dbReference>
<dbReference type="GO" id="GO:0016787">
    <property type="term" value="F:hydrolase activity"/>
    <property type="evidence" value="ECO:0007669"/>
    <property type="project" value="UniProtKB-KW"/>
</dbReference>
<dbReference type="Gene3D" id="3.40.50.1820">
    <property type="entry name" value="alpha/beta hydrolase"/>
    <property type="match status" value="1"/>
</dbReference>
<dbReference type="InterPro" id="IPR029058">
    <property type="entry name" value="AB_hydrolase_fold"/>
</dbReference>
<dbReference type="InterPro" id="IPR012223">
    <property type="entry name" value="TEII"/>
</dbReference>
<comment type="similarity">
    <text evidence="1">Belongs to the thioesterase family.</text>
</comment>
<evidence type="ECO:0000256" key="2">
    <source>
        <dbReference type="ARBA" id="ARBA00022801"/>
    </source>
</evidence>
<gene>
    <name evidence="4" type="ORF">H0H10_33890</name>
</gene>
<proteinExistence type="inferred from homology"/>
<dbReference type="Pfam" id="PF00975">
    <property type="entry name" value="Thioesterase"/>
    <property type="match status" value="1"/>
</dbReference>
<sequence length="274" mass="29017">MASDWFRRFGAEAPGGGVRLVCFPHAGGAASAYLGLHRELAPDFDVLAVQYPGRQDRRSEPPVDDIGRLVQALADEAERELVPATAAGPARPYAFFGHSMGAVLAYELARELGRRGVPGPRHLFLSGRFSPTPQGADTDRLDTDEKILAMIRRLGGTVGAVFDDPDLLEMVMPPLRADYRALGGYTWRPGPPLDAPLTVLVGDRDPVVPVDAAVGWCEHTTAGAQLHVLPGGHFYLDQCTAEVADIVRAALVPAPAGPRAGRPPAAAKAGPVPS</sequence>
<reference evidence="4" key="1">
    <citation type="submission" date="2020-09" db="EMBL/GenBank/DDBJ databases">
        <title>Streptomyces grisecoloratus sp. nov., isolated from cotton soil.</title>
        <authorList>
            <person name="Xing L."/>
        </authorList>
    </citation>
    <scope>NUCLEOTIDE SEQUENCE</scope>
    <source>
        <strain evidence="4">TRM S81-3</strain>
    </source>
</reference>
<reference evidence="4" key="2">
    <citation type="submission" date="2020-09" db="EMBL/GenBank/DDBJ databases">
        <authorList>
            <person name="Luo X."/>
        </authorList>
    </citation>
    <scope>NUCLEOTIDE SEQUENCE</scope>
    <source>
        <strain evidence="4">TRM S81-3</strain>
    </source>
</reference>
<evidence type="ECO:0000313" key="4">
    <source>
        <dbReference type="EMBL" id="MBD0424099.1"/>
    </source>
</evidence>
<dbReference type="InterPro" id="IPR020802">
    <property type="entry name" value="TesA-like"/>
</dbReference>
<dbReference type="SUPFAM" id="SSF53474">
    <property type="entry name" value="alpha/beta-Hydrolases"/>
    <property type="match status" value="1"/>
</dbReference>
<dbReference type="InterPro" id="IPR001031">
    <property type="entry name" value="Thioesterase"/>
</dbReference>
<dbReference type="EMBL" id="JACVQF010000230">
    <property type="protein sequence ID" value="MBD0424099.1"/>
    <property type="molecule type" value="Genomic_DNA"/>
</dbReference>
<dbReference type="PANTHER" id="PTHR11487:SF0">
    <property type="entry name" value="S-ACYL FATTY ACID SYNTHASE THIOESTERASE, MEDIUM CHAIN"/>
    <property type="match status" value="1"/>
</dbReference>
<dbReference type="SMART" id="SM00824">
    <property type="entry name" value="PKS_TE"/>
    <property type="match status" value="1"/>
</dbReference>
<feature type="domain" description="Thioesterase TesA-like" evidence="3">
    <location>
        <begin position="21"/>
        <end position="251"/>
    </location>
</feature>
<keyword evidence="5" id="KW-1185">Reference proteome</keyword>
<organism evidence="4 5">
    <name type="scientific">Streptomyces griseicoloratus</name>
    <dbReference type="NCBI Taxonomy" id="2752516"/>
    <lineage>
        <taxon>Bacteria</taxon>
        <taxon>Bacillati</taxon>
        <taxon>Actinomycetota</taxon>
        <taxon>Actinomycetes</taxon>
        <taxon>Kitasatosporales</taxon>
        <taxon>Streptomycetaceae</taxon>
        <taxon>Streptomyces</taxon>
    </lineage>
</organism>